<dbReference type="RefSeq" id="XP_049309964.1">
    <property type="nucleotide sequence ID" value="XM_049454007.1"/>
</dbReference>
<feature type="coiled-coil region" evidence="1">
    <location>
        <begin position="381"/>
        <end position="408"/>
    </location>
</feature>
<evidence type="ECO:0000313" key="4">
    <source>
        <dbReference type="Proteomes" id="UP001652620"/>
    </source>
</evidence>
<feature type="region of interest" description="Disordered" evidence="2">
    <location>
        <begin position="166"/>
        <end position="190"/>
    </location>
</feature>
<evidence type="ECO:0000256" key="2">
    <source>
        <dbReference type="SAM" id="MobiDB-lite"/>
    </source>
</evidence>
<feature type="domain" description="CCDC113/CCDC96 coiled-coil" evidence="3">
    <location>
        <begin position="433"/>
        <end position="600"/>
    </location>
</feature>
<keyword evidence="1" id="KW-0175">Coiled coil</keyword>
<dbReference type="InterPro" id="IPR025254">
    <property type="entry name" value="CCDC113/CCDC96_CC"/>
</dbReference>
<name>A0ABM3JL54_BACDO</name>
<reference evidence="5" key="1">
    <citation type="submission" date="2025-08" db="UniProtKB">
        <authorList>
            <consortium name="RefSeq"/>
        </authorList>
    </citation>
    <scope>IDENTIFICATION</scope>
    <source>
        <tissue evidence="5">Adult</tissue>
    </source>
</reference>
<organism evidence="4 5">
    <name type="scientific">Bactrocera dorsalis</name>
    <name type="common">Oriental fruit fly</name>
    <name type="synonym">Dacus dorsalis</name>
    <dbReference type="NCBI Taxonomy" id="27457"/>
    <lineage>
        <taxon>Eukaryota</taxon>
        <taxon>Metazoa</taxon>
        <taxon>Ecdysozoa</taxon>
        <taxon>Arthropoda</taxon>
        <taxon>Hexapoda</taxon>
        <taxon>Insecta</taxon>
        <taxon>Pterygota</taxon>
        <taxon>Neoptera</taxon>
        <taxon>Endopterygota</taxon>
        <taxon>Diptera</taxon>
        <taxon>Brachycera</taxon>
        <taxon>Muscomorpha</taxon>
        <taxon>Tephritoidea</taxon>
        <taxon>Tephritidae</taxon>
        <taxon>Bactrocera</taxon>
        <taxon>Bactrocera</taxon>
    </lineage>
</organism>
<dbReference type="Proteomes" id="UP001652620">
    <property type="component" value="Chromosome 3"/>
</dbReference>
<feature type="coiled-coil region" evidence="1">
    <location>
        <begin position="524"/>
        <end position="612"/>
    </location>
</feature>
<dbReference type="Pfam" id="PF13870">
    <property type="entry name" value="CCDC113_CCDC96_CC"/>
    <property type="match status" value="1"/>
</dbReference>
<protein>
    <submittedName>
        <fullName evidence="5">Uncharacterized protein LOC105223365 isoform X1</fullName>
    </submittedName>
</protein>
<dbReference type="GeneID" id="105223365"/>
<gene>
    <name evidence="5" type="primary">LOC105223365</name>
</gene>
<sequence>MTSVMAEQPTLVLRKKKKTHTYVKASKEEVETEQPKDVDSLLRAQKSDVSLPESIASKAARSFTAEESRPSDIMSRIFDDTSLYDSDYSTTETEESVSQHALPVMESMYVDLLHVYGGIPDLDEVSEDIDSRKSVRTTVEIEQEPMDEGIFVDPLTGETIIERRKPPTPTVAVSEVSKMGVEEEEEEEEETETVELQADISMSEDSEILQLLELEKMETEVVAKDELQADSLDDFLTRLKVTIVEKPNFRQLTAEKLERERVLKIMMAEAEKFLNTLIEEVVDVVEYKQPMEILRNNLDKHAVMEEILEKVNELEVERTIRAILNRRAIEFYKRKRLYQAITDDLPDQAMEYREKLNYATKQLDRALGMEHAIKMKWQHEQNQLNAKLTQMQESAQEKEDEFKALVLQSLVKDKRNFEPIITNILNEMFTTYNEVCKTYLDLIQIQHTKAELQKKDDYIEYGKGLKQYVILQTETKDLHKKVEDRSVELGYIRARCNRDIHALSNIKVKSDIARIINGMKKRTLAYLLEDKKQSREKLVHLKEERLGLQRQIRELTFQTGLSSKPVLLKDYDSTVEQAEMVAKNIAALRKQKKDLLDKIAKIETKCKAREARG</sequence>
<proteinExistence type="predicted"/>
<evidence type="ECO:0000313" key="5">
    <source>
        <dbReference type="RefSeq" id="XP_049309964.1"/>
    </source>
</evidence>
<accession>A0ABM3JL54</accession>
<evidence type="ECO:0000256" key="1">
    <source>
        <dbReference type="SAM" id="Coils"/>
    </source>
</evidence>
<keyword evidence="4" id="KW-1185">Reference proteome</keyword>
<evidence type="ECO:0000259" key="3">
    <source>
        <dbReference type="Pfam" id="PF13870"/>
    </source>
</evidence>